<reference evidence="3 4" key="1">
    <citation type="submission" date="2016-02" db="EMBL/GenBank/DDBJ databases">
        <authorList>
            <person name="Wen L."/>
            <person name="He K."/>
            <person name="Yang H."/>
        </authorList>
    </citation>
    <scope>NUCLEOTIDE SEQUENCE [LARGE SCALE GENOMIC DNA]</scope>
    <source>
        <strain evidence="3">ShG14-8</strain>
    </source>
</reference>
<dbReference type="InterPro" id="IPR013656">
    <property type="entry name" value="PAS_4"/>
</dbReference>
<evidence type="ECO:0000259" key="2">
    <source>
        <dbReference type="Pfam" id="PF08448"/>
    </source>
</evidence>
<sequence>MQGRKLFNSVRPFMSVLAVIATATVLVFTIYFTELGPEWITFLTGILVAAILAEATRRSYAEWVVIRRTAQLSSLKTKFERVSQLLKAAENAAAASKPRLRLIDEVLPIMVAFVDREGCCQYHNRAFLDGLRLRPEQADGRHMREVLGATVYRETATAARQSLNGHAARYERTQKMADGTIYRFSVEHLPQFGLDGKVTGFYMLMNDITEPGDAHRPTQLESSVEQGMFVDSYAEQVTGNQDAILIRTAIEKGEFSLFCQLITPLSMNS</sequence>
<keyword evidence="1" id="KW-0812">Transmembrane</keyword>
<dbReference type="EMBL" id="LSLI01000204">
    <property type="protein sequence ID" value="KXS30553.1"/>
    <property type="molecule type" value="Genomic_DNA"/>
</dbReference>
<dbReference type="InterPro" id="IPR035965">
    <property type="entry name" value="PAS-like_dom_sf"/>
</dbReference>
<dbReference type="Gene3D" id="3.30.450.20">
    <property type="entry name" value="PAS domain"/>
    <property type="match status" value="1"/>
</dbReference>
<feature type="transmembrane region" description="Helical" evidence="1">
    <location>
        <begin position="12"/>
        <end position="33"/>
    </location>
</feature>
<protein>
    <submittedName>
        <fullName evidence="3">Diguanylate phosphodiesterase</fullName>
    </submittedName>
</protein>
<evidence type="ECO:0000313" key="3">
    <source>
        <dbReference type="EMBL" id="KXS30553.1"/>
    </source>
</evidence>
<evidence type="ECO:0000256" key="1">
    <source>
        <dbReference type="SAM" id="Phobius"/>
    </source>
</evidence>
<dbReference type="AlphaFoldDB" id="A0A139BP13"/>
<name>A0A139BP13_9PROT</name>
<evidence type="ECO:0000313" key="4">
    <source>
        <dbReference type="Proteomes" id="UP000070578"/>
    </source>
</evidence>
<feature type="non-terminal residue" evidence="3">
    <location>
        <position position="269"/>
    </location>
</feature>
<dbReference type="NCBIfam" id="TIGR00229">
    <property type="entry name" value="sensory_box"/>
    <property type="match status" value="1"/>
</dbReference>
<comment type="caution">
    <text evidence="3">The sequence shown here is derived from an EMBL/GenBank/DDBJ whole genome shotgun (WGS) entry which is preliminary data.</text>
</comment>
<reference evidence="3 4" key="2">
    <citation type="submission" date="2016-03" db="EMBL/GenBank/DDBJ databases">
        <title>New uncultured bacterium of the family Gallionellaceae from acid mine drainage: description and reconstruction of genome based on metagenomic analysis of microbial community.</title>
        <authorList>
            <person name="Kadnikov V."/>
            <person name="Ivasenko D."/>
            <person name="Beletsky A."/>
            <person name="Mardanov A."/>
            <person name="Danilova E."/>
            <person name="Pimenov N."/>
            <person name="Karnachuk O."/>
            <person name="Ravin N."/>
        </authorList>
    </citation>
    <scope>NUCLEOTIDE SEQUENCE [LARGE SCALE GENOMIC DNA]</scope>
    <source>
        <strain evidence="3">ShG14-8</strain>
    </source>
</reference>
<feature type="domain" description="PAS fold-4" evidence="2">
    <location>
        <begin position="105"/>
        <end position="210"/>
    </location>
</feature>
<dbReference type="InterPro" id="IPR000014">
    <property type="entry name" value="PAS"/>
</dbReference>
<dbReference type="Pfam" id="PF08448">
    <property type="entry name" value="PAS_4"/>
    <property type="match status" value="1"/>
</dbReference>
<proteinExistence type="predicted"/>
<dbReference type="SUPFAM" id="SSF55785">
    <property type="entry name" value="PYP-like sensor domain (PAS domain)"/>
    <property type="match status" value="1"/>
</dbReference>
<organism evidence="3 4">
    <name type="scientific">Candidatus Gallionella acididurans</name>
    <dbReference type="NCBI Taxonomy" id="1796491"/>
    <lineage>
        <taxon>Bacteria</taxon>
        <taxon>Pseudomonadati</taxon>
        <taxon>Pseudomonadota</taxon>
        <taxon>Betaproteobacteria</taxon>
        <taxon>Nitrosomonadales</taxon>
        <taxon>Gallionellaceae</taxon>
        <taxon>Gallionella</taxon>
    </lineage>
</organism>
<dbReference type="Proteomes" id="UP000070578">
    <property type="component" value="Unassembled WGS sequence"/>
</dbReference>
<accession>A0A139BP13</accession>
<gene>
    <name evidence="3" type="ORF">AWT59_3321</name>
</gene>
<feature type="transmembrane region" description="Helical" evidence="1">
    <location>
        <begin position="39"/>
        <end position="56"/>
    </location>
</feature>
<keyword evidence="1" id="KW-1133">Transmembrane helix</keyword>
<dbReference type="CDD" id="cd00130">
    <property type="entry name" value="PAS"/>
    <property type="match status" value="1"/>
</dbReference>
<keyword evidence="1" id="KW-0472">Membrane</keyword>